<protein>
    <submittedName>
        <fullName evidence="2">DUF58 domain-containing protein</fullName>
    </submittedName>
</protein>
<keyword evidence="3" id="KW-1185">Reference proteome</keyword>
<organism evidence="2 3">
    <name type="scientific">Fulvivirga sedimenti</name>
    <dbReference type="NCBI Taxonomy" id="2879465"/>
    <lineage>
        <taxon>Bacteria</taxon>
        <taxon>Pseudomonadati</taxon>
        <taxon>Bacteroidota</taxon>
        <taxon>Cytophagia</taxon>
        <taxon>Cytophagales</taxon>
        <taxon>Fulvivirgaceae</taxon>
        <taxon>Fulvivirga</taxon>
    </lineage>
</organism>
<reference evidence="2" key="1">
    <citation type="submission" date="2021-09" db="EMBL/GenBank/DDBJ databases">
        <title>Fulvivirga sp. isolated from coastal sediment.</title>
        <authorList>
            <person name="Yu H."/>
        </authorList>
    </citation>
    <scope>NUCLEOTIDE SEQUENCE</scope>
    <source>
        <strain evidence="2">1062</strain>
    </source>
</reference>
<sequence>MSAKYASVSELYNPALIHSVSGLAMTGRNIVDTYLSGVNRSVRTGMGMEFSQYRPYSPGDDLRMLDWKLVARREKYYVRQSEIDSGTTVKFILDCSASMLQASEGLTKLDYAKVVIATLAYLATQQGDAPGLFALNDQSYVALQPERRRQQYMQLINHLVSVDGNGKWPESRSRINEIIPRKEKALIIFVSDMYENNNELINSILKSNTSTSDVICFHITSKEDWEPDYNGYVTLEDIETGERVKVNAQAQAADYTHAWEEYRNSLRHRLLENHVQYECLKMHEPLSHGLKLFLKKRNGLLR</sequence>
<dbReference type="EMBL" id="JAIXNE010000007">
    <property type="protein sequence ID" value="MCA6078792.1"/>
    <property type="molecule type" value="Genomic_DNA"/>
</dbReference>
<evidence type="ECO:0000313" key="3">
    <source>
        <dbReference type="Proteomes" id="UP001139409"/>
    </source>
</evidence>
<dbReference type="PANTHER" id="PTHR33608">
    <property type="entry name" value="BLL2464 PROTEIN"/>
    <property type="match status" value="1"/>
</dbReference>
<comment type="caution">
    <text evidence="2">The sequence shown here is derived from an EMBL/GenBank/DDBJ whole genome shotgun (WGS) entry which is preliminary data.</text>
</comment>
<dbReference type="PANTHER" id="PTHR33608:SF7">
    <property type="entry name" value="DUF58 DOMAIN-CONTAINING PROTEIN"/>
    <property type="match status" value="1"/>
</dbReference>
<dbReference type="RefSeq" id="WP_225699653.1">
    <property type="nucleotide sequence ID" value="NZ_JAIXNE010000007.1"/>
</dbReference>
<gene>
    <name evidence="2" type="ORF">LDX50_28210</name>
</gene>
<dbReference type="Gene3D" id="3.40.50.410">
    <property type="entry name" value="von Willebrand factor, type A domain"/>
    <property type="match status" value="1"/>
</dbReference>
<evidence type="ECO:0000313" key="2">
    <source>
        <dbReference type="EMBL" id="MCA6078792.1"/>
    </source>
</evidence>
<dbReference type="SUPFAM" id="SSF53300">
    <property type="entry name" value="vWA-like"/>
    <property type="match status" value="1"/>
</dbReference>
<proteinExistence type="predicted"/>
<feature type="domain" description="DUF58" evidence="1">
    <location>
        <begin position="52"/>
        <end position="255"/>
    </location>
</feature>
<dbReference type="InterPro" id="IPR036465">
    <property type="entry name" value="vWFA_dom_sf"/>
</dbReference>
<dbReference type="InterPro" id="IPR002881">
    <property type="entry name" value="DUF58"/>
</dbReference>
<dbReference type="Proteomes" id="UP001139409">
    <property type="component" value="Unassembled WGS sequence"/>
</dbReference>
<evidence type="ECO:0000259" key="1">
    <source>
        <dbReference type="Pfam" id="PF01882"/>
    </source>
</evidence>
<accession>A0A9X1HXZ4</accession>
<name>A0A9X1HXZ4_9BACT</name>
<dbReference type="AlphaFoldDB" id="A0A9X1HXZ4"/>
<dbReference type="Pfam" id="PF01882">
    <property type="entry name" value="DUF58"/>
    <property type="match status" value="1"/>
</dbReference>